<dbReference type="AlphaFoldDB" id="A0A1B2A1E0"/>
<name>A0A1B2A1E0_LEULA</name>
<dbReference type="Proteomes" id="UP000478636">
    <property type="component" value="Unassembled WGS sequence"/>
</dbReference>
<evidence type="ECO:0000256" key="8">
    <source>
        <dbReference type="HAMAP-Rule" id="MF_00972"/>
    </source>
</evidence>
<dbReference type="EC" id="3.5.4.33" evidence="8"/>
<evidence type="ECO:0000313" key="11">
    <source>
        <dbReference type="EMBL" id="QEA43967.1"/>
    </source>
</evidence>
<feature type="binding site" evidence="8">
    <location>
        <position position="91"/>
    </location>
    <ligand>
        <name>Zn(2+)</name>
        <dbReference type="ChEBI" id="CHEBI:29105"/>
        <note>catalytic</note>
    </ligand>
</feature>
<evidence type="ECO:0000256" key="2">
    <source>
        <dbReference type="ARBA" id="ARBA00011738"/>
    </source>
</evidence>
<dbReference type="InterPro" id="IPR016192">
    <property type="entry name" value="APOBEC/CMP_deaminase_Zn-bd"/>
</dbReference>
<sequence length="169" mass="18630">MSQIPTFSDAQIDYFMQVALNEAKLAANEGEVPIGAVIVKDNQIVARAHNHREAHQLATAHAELLAIEAANDALQSWRLEDTALFVTLEPCIMCAGAIINARVPVVYYGADDAKGGATRSLYQLLEDERLNHRVVVHPQVRGDEGGALLQDFFGQIRAQRKRNKKSQTL</sequence>
<keyword evidence="5 8" id="KW-0378">Hydrolase</keyword>
<proteinExistence type="inferred from homology"/>
<evidence type="ECO:0000313" key="10">
    <source>
        <dbReference type="EMBL" id="MWN21657.1"/>
    </source>
</evidence>
<dbReference type="NCBIfam" id="NF008113">
    <property type="entry name" value="PRK10860.1"/>
    <property type="match status" value="1"/>
</dbReference>
<dbReference type="PROSITE" id="PS00903">
    <property type="entry name" value="CYT_DCMP_DEAMINASES_1"/>
    <property type="match status" value="1"/>
</dbReference>
<dbReference type="HAMAP" id="MF_00972">
    <property type="entry name" value="tRNA_aden_deaminase"/>
    <property type="match status" value="1"/>
</dbReference>
<dbReference type="InterPro" id="IPR016193">
    <property type="entry name" value="Cytidine_deaminase-like"/>
</dbReference>
<feature type="active site" description="Proton donor" evidence="8">
    <location>
        <position position="63"/>
    </location>
</feature>
<keyword evidence="12" id="KW-1185">Reference proteome</keyword>
<dbReference type="GeneID" id="66531446"/>
<comment type="function">
    <text evidence="8">Catalyzes the deamination of adenosine to inosine at the wobble position 34 of tRNA(Arg2).</text>
</comment>
<evidence type="ECO:0000256" key="3">
    <source>
        <dbReference type="ARBA" id="ARBA00022694"/>
    </source>
</evidence>
<gene>
    <name evidence="8" type="primary">tadA</name>
    <name evidence="11" type="ORF">FGL83_04505</name>
    <name evidence="10" type="ORF">GQS40_10955</name>
</gene>
<evidence type="ECO:0000259" key="9">
    <source>
        <dbReference type="PROSITE" id="PS51747"/>
    </source>
</evidence>
<dbReference type="SUPFAM" id="SSF53927">
    <property type="entry name" value="Cytidine deaminase-like"/>
    <property type="match status" value="1"/>
</dbReference>
<dbReference type="EMBL" id="CP042387">
    <property type="protein sequence ID" value="QEA43967.1"/>
    <property type="molecule type" value="Genomic_DNA"/>
</dbReference>
<keyword evidence="3 8" id="KW-0819">tRNA processing</keyword>
<evidence type="ECO:0000256" key="6">
    <source>
        <dbReference type="ARBA" id="ARBA00022833"/>
    </source>
</evidence>
<dbReference type="KEGG" id="llf:BCR17_05120"/>
<dbReference type="RefSeq" id="WP_029509490.1">
    <property type="nucleotide sequence ID" value="NZ_BJMJ01000001.1"/>
</dbReference>
<protein>
    <recommendedName>
        <fullName evidence="8">tRNA-specific adenosine deaminase</fullName>
        <ecNumber evidence="8">3.5.4.33</ecNumber>
    </recommendedName>
</protein>
<reference evidence="10 13" key="2">
    <citation type="submission" date="2019-12" db="EMBL/GenBank/DDBJ databases">
        <title>Complete genome sequence of Leuconostoc lactis strain AVN1 provides insights into metabolic potential.</title>
        <authorList>
            <person name="Besrour N."/>
            <person name="Najjari A."/>
            <person name="Fhoula I."/>
            <person name="Jaballah S."/>
            <person name="Klibi N."/>
            <person name="Ouzari H.I."/>
        </authorList>
    </citation>
    <scope>NUCLEOTIDE SEQUENCE [LARGE SCALE GENOMIC DNA]</scope>
    <source>
        <strain evidence="10 13">AVN1</strain>
    </source>
</reference>
<comment type="subunit">
    <text evidence="2 8">Homodimer.</text>
</comment>
<feature type="binding site" evidence="8">
    <location>
        <position position="61"/>
    </location>
    <ligand>
        <name>Zn(2+)</name>
        <dbReference type="ChEBI" id="CHEBI:29105"/>
        <note>catalytic</note>
    </ligand>
</feature>
<keyword evidence="4 8" id="KW-0479">Metal-binding</keyword>
<dbReference type="EMBL" id="WSZI01000017">
    <property type="protein sequence ID" value="MWN21657.1"/>
    <property type="molecule type" value="Genomic_DNA"/>
</dbReference>
<reference evidence="11 12" key="1">
    <citation type="submission" date="2019-06" db="EMBL/GenBank/DDBJ databases">
        <title>Genome analyses of bacteria isolated from kimchi.</title>
        <authorList>
            <person name="Lee S."/>
            <person name="Ahn S."/>
            <person name="Roh S."/>
        </authorList>
    </citation>
    <scope>NUCLEOTIDE SEQUENCE [LARGE SCALE GENOMIC DNA]</scope>
    <source>
        <strain evidence="11 12">CBA3625</strain>
    </source>
</reference>
<evidence type="ECO:0000313" key="13">
    <source>
        <dbReference type="Proteomes" id="UP000478636"/>
    </source>
</evidence>
<dbReference type="FunFam" id="3.40.140.10:FF:000005">
    <property type="entry name" value="tRNA-specific adenosine deaminase"/>
    <property type="match status" value="1"/>
</dbReference>
<evidence type="ECO:0000313" key="12">
    <source>
        <dbReference type="Proteomes" id="UP000321298"/>
    </source>
</evidence>
<feature type="binding site" evidence="8">
    <location>
        <position position="94"/>
    </location>
    <ligand>
        <name>Zn(2+)</name>
        <dbReference type="ChEBI" id="CHEBI:29105"/>
        <note>catalytic</note>
    </ligand>
</feature>
<comment type="similarity">
    <text evidence="1">Belongs to the cytidine and deoxycytidylate deaminase family. ADAT2 subfamily.</text>
</comment>
<keyword evidence="6 8" id="KW-0862">Zinc</keyword>
<dbReference type="Gene3D" id="3.40.140.10">
    <property type="entry name" value="Cytidine Deaminase, domain 2"/>
    <property type="match status" value="1"/>
</dbReference>
<dbReference type="InterPro" id="IPR028883">
    <property type="entry name" value="tRNA_aden_deaminase"/>
</dbReference>
<evidence type="ECO:0000256" key="7">
    <source>
        <dbReference type="ARBA" id="ARBA00048045"/>
    </source>
</evidence>
<dbReference type="InterPro" id="IPR058535">
    <property type="entry name" value="MafB19-deam"/>
</dbReference>
<dbReference type="PANTHER" id="PTHR11079:SF202">
    <property type="entry name" value="TRNA-SPECIFIC ADENOSINE DEAMINASE"/>
    <property type="match status" value="1"/>
</dbReference>
<dbReference type="CDD" id="cd01285">
    <property type="entry name" value="nucleoside_deaminase"/>
    <property type="match status" value="1"/>
</dbReference>
<dbReference type="Proteomes" id="UP000321298">
    <property type="component" value="Chromosome"/>
</dbReference>
<accession>A0A1B2A1E0</accession>
<dbReference type="STRING" id="1246.BCR17_05120"/>
<feature type="domain" description="CMP/dCMP-type deaminase" evidence="9">
    <location>
        <begin position="10"/>
        <end position="137"/>
    </location>
</feature>
<dbReference type="GO" id="GO:0002100">
    <property type="term" value="P:tRNA wobble adenosine to inosine editing"/>
    <property type="evidence" value="ECO:0007669"/>
    <property type="project" value="UniProtKB-UniRule"/>
</dbReference>
<evidence type="ECO:0000256" key="4">
    <source>
        <dbReference type="ARBA" id="ARBA00022723"/>
    </source>
</evidence>
<evidence type="ECO:0000256" key="1">
    <source>
        <dbReference type="ARBA" id="ARBA00010669"/>
    </source>
</evidence>
<evidence type="ECO:0000256" key="5">
    <source>
        <dbReference type="ARBA" id="ARBA00022801"/>
    </source>
</evidence>
<dbReference type="InterPro" id="IPR002125">
    <property type="entry name" value="CMP_dCMP_dom"/>
</dbReference>
<comment type="catalytic activity">
    <reaction evidence="7 8">
        <text>adenosine(34) in tRNA + H2O + H(+) = inosine(34) in tRNA + NH4(+)</text>
        <dbReference type="Rhea" id="RHEA:43168"/>
        <dbReference type="Rhea" id="RHEA-COMP:10373"/>
        <dbReference type="Rhea" id="RHEA-COMP:10374"/>
        <dbReference type="ChEBI" id="CHEBI:15377"/>
        <dbReference type="ChEBI" id="CHEBI:15378"/>
        <dbReference type="ChEBI" id="CHEBI:28938"/>
        <dbReference type="ChEBI" id="CHEBI:74411"/>
        <dbReference type="ChEBI" id="CHEBI:82852"/>
        <dbReference type="EC" id="3.5.4.33"/>
    </reaction>
</comment>
<dbReference type="GO" id="GO:0008270">
    <property type="term" value="F:zinc ion binding"/>
    <property type="evidence" value="ECO:0007669"/>
    <property type="project" value="UniProtKB-UniRule"/>
</dbReference>
<comment type="cofactor">
    <cofactor evidence="8">
        <name>Zn(2+)</name>
        <dbReference type="ChEBI" id="CHEBI:29105"/>
    </cofactor>
    <text evidence="8">Binds 1 zinc ion per subunit.</text>
</comment>
<dbReference type="GO" id="GO:0052717">
    <property type="term" value="F:tRNA-specific adenosine-34 deaminase activity"/>
    <property type="evidence" value="ECO:0007669"/>
    <property type="project" value="UniProtKB-UniRule"/>
</dbReference>
<dbReference type="Pfam" id="PF14437">
    <property type="entry name" value="MafB19-deam"/>
    <property type="match status" value="1"/>
</dbReference>
<dbReference type="PANTHER" id="PTHR11079">
    <property type="entry name" value="CYTOSINE DEAMINASE FAMILY MEMBER"/>
    <property type="match status" value="1"/>
</dbReference>
<organism evidence="10 13">
    <name type="scientific">Leuconostoc lactis</name>
    <dbReference type="NCBI Taxonomy" id="1246"/>
    <lineage>
        <taxon>Bacteria</taxon>
        <taxon>Bacillati</taxon>
        <taxon>Bacillota</taxon>
        <taxon>Bacilli</taxon>
        <taxon>Lactobacillales</taxon>
        <taxon>Lactobacillaceae</taxon>
        <taxon>Leuconostoc</taxon>
    </lineage>
</organism>
<dbReference type="PROSITE" id="PS51747">
    <property type="entry name" value="CYT_DCMP_DEAMINASES_2"/>
    <property type="match status" value="1"/>
</dbReference>